<accession>A0A815VHM5</accession>
<protein>
    <submittedName>
        <fullName evidence="2">Uncharacterized protein</fullName>
    </submittedName>
</protein>
<name>A0A815VHM5_9BILA</name>
<feature type="non-terminal residue" evidence="2">
    <location>
        <position position="1"/>
    </location>
</feature>
<organism evidence="2 3">
    <name type="scientific">Rotaria sordida</name>
    <dbReference type="NCBI Taxonomy" id="392033"/>
    <lineage>
        <taxon>Eukaryota</taxon>
        <taxon>Metazoa</taxon>
        <taxon>Spiralia</taxon>
        <taxon>Gnathifera</taxon>
        <taxon>Rotifera</taxon>
        <taxon>Eurotatoria</taxon>
        <taxon>Bdelloidea</taxon>
        <taxon>Philodinida</taxon>
        <taxon>Philodinidae</taxon>
        <taxon>Rotaria</taxon>
    </lineage>
</organism>
<gene>
    <name evidence="2" type="ORF">RFH988_LOCUS39479</name>
</gene>
<dbReference type="Proteomes" id="UP000663882">
    <property type="component" value="Unassembled WGS sequence"/>
</dbReference>
<dbReference type="EMBL" id="CAJNOO010019645">
    <property type="protein sequence ID" value="CAF1530588.1"/>
    <property type="molecule type" value="Genomic_DNA"/>
</dbReference>
<comment type="caution">
    <text evidence="2">The sequence shown here is derived from an EMBL/GenBank/DDBJ whole genome shotgun (WGS) entry which is preliminary data.</text>
</comment>
<evidence type="ECO:0000256" key="1">
    <source>
        <dbReference type="SAM" id="MobiDB-lite"/>
    </source>
</evidence>
<evidence type="ECO:0000313" key="3">
    <source>
        <dbReference type="Proteomes" id="UP000663882"/>
    </source>
</evidence>
<reference evidence="2" key="1">
    <citation type="submission" date="2021-02" db="EMBL/GenBank/DDBJ databases">
        <authorList>
            <person name="Nowell W R."/>
        </authorList>
    </citation>
    <scope>NUCLEOTIDE SEQUENCE</scope>
</reference>
<evidence type="ECO:0000313" key="2">
    <source>
        <dbReference type="EMBL" id="CAF1530588.1"/>
    </source>
</evidence>
<feature type="region of interest" description="Disordered" evidence="1">
    <location>
        <begin position="22"/>
        <end position="58"/>
    </location>
</feature>
<sequence length="90" mass="9701">LNTGSATPARSLLSDYDNLHGSYGSLNDDTQQPLSSLPSASSASSEAISSMPTSSTTTTTAAAAYSLLKRMRTKKKSNEHNMEFYLFFEI</sequence>
<feature type="compositionally biased region" description="Low complexity" evidence="1">
    <location>
        <begin position="33"/>
        <end position="58"/>
    </location>
</feature>
<proteinExistence type="predicted"/>
<dbReference type="AlphaFoldDB" id="A0A815VHM5"/>